<dbReference type="STRING" id="316067.Geob_3311"/>
<dbReference type="AlphaFoldDB" id="B9M4X0"/>
<protein>
    <recommendedName>
        <fullName evidence="4">Lipoprotein</fullName>
    </recommendedName>
</protein>
<keyword evidence="3" id="KW-1185">Reference proteome</keyword>
<name>B9M4X0_GEODF</name>
<sequence length="160" mass="18015">MVFAKKFIIVLLICVSALAGCDEEGWSPADHEIMIKFDMGYSGSLGAHKGSENSFDLCLNSFVEPLSNVNIKVSLPPELKLLDGDLHWKGDLPPNAKQCLTLHVRSTTDWKEWTAPIHMHADFLYKGNKVVGDYNHSYENYQKKRYGAVWTMNGKPVDNN</sequence>
<evidence type="ECO:0008006" key="4">
    <source>
        <dbReference type="Google" id="ProtNLM"/>
    </source>
</evidence>
<gene>
    <name evidence="2" type="ordered locus">Geob_3311</name>
</gene>
<dbReference type="Proteomes" id="UP000007721">
    <property type="component" value="Chromosome"/>
</dbReference>
<feature type="signal peptide" evidence="1">
    <location>
        <begin position="1"/>
        <end position="19"/>
    </location>
</feature>
<dbReference type="EMBL" id="CP001390">
    <property type="protein sequence ID" value="ACM21654.1"/>
    <property type="molecule type" value="Genomic_DNA"/>
</dbReference>
<evidence type="ECO:0000313" key="3">
    <source>
        <dbReference type="Proteomes" id="UP000007721"/>
    </source>
</evidence>
<keyword evidence="1" id="KW-0732">Signal</keyword>
<evidence type="ECO:0000256" key="1">
    <source>
        <dbReference type="SAM" id="SignalP"/>
    </source>
</evidence>
<accession>B9M4X0</accession>
<dbReference type="HOGENOM" id="CLU_1649700_0_0_7"/>
<dbReference type="PROSITE" id="PS51257">
    <property type="entry name" value="PROKAR_LIPOPROTEIN"/>
    <property type="match status" value="1"/>
</dbReference>
<feature type="chain" id="PRO_5002888696" description="Lipoprotein" evidence="1">
    <location>
        <begin position="20"/>
        <end position="160"/>
    </location>
</feature>
<proteinExistence type="predicted"/>
<dbReference type="KEGG" id="geo:Geob_3311"/>
<reference evidence="2 3" key="1">
    <citation type="submission" date="2009-01" db="EMBL/GenBank/DDBJ databases">
        <title>Complete sequence of Geobacter sp. FRC-32.</title>
        <authorList>
            <consortium name="US DOE Joint Genome Institute"/>
            <person name="Lucas S."/>
            <person name="Copeland A."/>
            <person name="Lapidus A."/>
            <person name="Glavina del Rio T."/>
            <person name="Dalin E."/>
            <person name="Tice H."/>
            <person name="Bruce D."/>
            <person name="Goodwin L."/>
            <person name="Pitluck S."/>
            <person name="Saunders E."/>
            <person name="Brettin T."/>
            <person name="Detter J.C."/>
            <person name="Han C."/>
            <person name="Larimer F."/>
            <person name="Land M."/>
            <person name="Hauser L."/>
            <person name="Kyrpides N."/>
            <person name="Ovchinnikova G."/>
            <person name="Kostka J."/>
            <person name="Richardson P."/>
        </authorList>
    </citation>
    <scope>NUCLEOTIDE SEQUENCE [LARGE SCALE GENOMIC DNA]</scope>
    <source>
        <strain evidence="3">DSM 22248 / JCM 15807 / FRC-32</strain>
    </source>
</reference>
<organism evidence="2 3">
    <name type="scientific">Geotalea daltonii (strain DSM 22248 / JCM 15807 / FRC-32)</name>
    <name type="common">Geobacter daltonii</name>
    <dbReference type="NCBI Taxonomy" id="316067"/>
    <lineage>
        <taxon>Bacteria</taxon>
        <taxon>Pseudomonadati</taxon>
        <taxon>Thermodesulfobacteriota</taxon>
        <taxon>Desulfuromonadia</taxon>
        <taxon>Geobacterales</taxon>
        <taxon>Geobacteraceae</taxon>
        <taxon>Geotalea</taxon>
    </lineage>
</organism>
<evidence type="ECO:0000313" key="2">
    <source>
        <dbReference type="EMBL" id="ACM21654.1"/>
    </source>
</evidence>
<dbReference type="RefSeq" id="WP_012648382.1">
    <property type="nucleotide sequence ID" value="NC_011979.1"/>
</dbReference>